<protein>
    <submittedName>
        <fullName evidence="3">Uncharacterized protein</fullName>
    </submittedName>
</protein>
<sequence>MREKPGRGKVVWSPAITVKWRNVAWIRPNGLRFNALTFWDWPTSSRSVQEILRDWQWIRSERVLSGASPRLRLTSSQLDRLQHRTSLRQHPHFISTMNGNVDPVHVILITLLAPVCYIAIGSGIYYLRFGNENDWPVWLKSHVFGHLSQPVTPSHPHHRHQQQQQQQHLNPHDGGQNGPSNRTPPVLSSLKWFCLFILLLWPLCVVYALLWWAVWSVWAARYVLSGTRGGDKRPWRVVRGAKAALESESWMPMLKLCRRAMLAAERARRDRTGAGDVELGEMGRDKNGVWESAGEGPVRQMPLVPPVPPERTSSLRTTAGLSTIMEESEGEGYMQVMKEAHLRHTGRGRIWSPV</sequence>
<feature type="region of interest" description="Disordered" evidence="1">
    <location>
        <begin position="151"/>
        <end position="181"/>
    </location>
</feature>
<reference evidence="3" key="1">
    <citation type="submission" date="2023-06" db="EMBL/GenBank/DDBJ databases">
        <title>Genome-scale phylogeny and comparative genomics of the fungal order Sordariales.</title>
        <authorList>
            <consortium name="Lawrence Berkeley National Laboratory"/>
            <person name="Hensen N."/>
            <person name="Bonometti L."/>
            <person name="Westerberg I."/>
            <person name="Brannstrom I.O."/>
            <person name="Guillou S."/>
            <person name="Cros-Aarteil S."/>
            <person name="Calhoun S."/>
            <person name="Haridas S."/>
            <person name="Kuo A."/>
            <person name="Mondo S."/>
            <person name="Pangilinan J."/>
            <person name="Riley R."/>
            <person name="Labutti K."/>
            <person name="Andreopoulos B."/>
            <person name="Lipzen A."/>
            <person name="Chen C."/>
            <person name="Yanf M."/>
            <person name="Daum C."/>
            <person name="Ng V."/>
            <person name="Clum A."/>
            <person name="Steindorff A."/>
            <person name="Ohm R."/>
            <person name="Martin F."/>
            <person name="Silar P."/>
            <person name="Natvig D."/>
            <person name="Lalanne C."/>
            <person name="Gautier V."/>
            <person name="Ament-Velasquez S.L."/>
            <person name="Kruys A."/>
            <person name="Hutchinson M.I."/>
            <person name="Powell A.J."/>
            <person name="Barry K."/>
            <person name="Miller A.N."/>
            <person name="Grigoriev I.V."/>
            <person name="Debuchy R."/>
            <person name="Gladieux P."/>
            <person name="Thoren M.H."/>
            <person name="Johannesson H."/>
        </authorList>
    </citation>
    <scope>NUCLEOTIDE SEQUENCE</scope>
    <source>
        <strain evidence="3">SMH4607-1</strain>
    </source>
</reference>
<evidence type="ECO:0000313" key="4">
    <source>
        <dbReference type="Proteomes" id="UP001172102"/>
    </source>
</evidence>
<evidence type="ECO:0000256" key="1">
    <source>
        <dbReference type="SAM" id="MobiDB-lite"/>
    </source>
</evidence>
<feature type="transmembrane region" description="Helical" evidence="2">
    <location>
        <begin position="190"/>
        <end position="214"/>
    </location>
</feature>
<evidence type="ECO:0000313" key="3">
    <source>
        <dbReference type="EMBL" id="KAK0707658.1"/>
    </source>
</evidence>
<organism evidence="3 4">
    <name type="scientific">Lasiosphaeris hirsuta</name>
    <dbReference type="NCBI Taxonomy" id="260670"/>
    <lineage>
        <taxon>Eukaryota</taxon>
        <taxon>Fungi</taxon>
        <taxon>Dikarya</taxon>
        <taxon>Ascomycota</taxon>
        <taxon>Pezizomycotina</taxon>
        <taxon>Sordariomycetes</taxon>
        <taxon>Sordariomycetidae</taxon>
        <taxon>Sordariales</taxon>
        <taxon>Lasiosphaeriaceae</taxon>
        <taxon>Lasiosphaeris</taxon>
    </lineage>
</organism>
<dbReference type="AlphaFoldDB" id="A0AA40DPV2"/>
<name>A0AA40DPV2_9PEZI</name>
<dbReference type="Proteomes" id="UP001172102">
    <property type="component" value="Unassembled WGS sequence"/>
</dbReference>
<accession>A0AA40DPV2</accession>
<proteinExistence type="predicted"/>
<comment type="caution">
    <text evidence="3">The sequence shown here is derived from an EMBL/GenBank/DDBJ whole genome shotgun (WGS) entry which is preliminary data.</text>
</comment>
<dbReference type="EMBL" id="JAUKUA010000006">
    <property type="protein sequence ID" value="KAK0707658.1"/>
    <property type="molecule type" value="Genomic_DNA"/>
</dbReference>
<keyword evidence="2" id="KW-0812">Transmembrane</keyword>
<evidence type="ECO:0000256" key="2">
    <source>
        <dbReference type="SAM" id="Phobius"/>
    </source>
</evidence>
<gene>
    <name evidence="3" type="ORF">B0H67DRAFT_685930</name>
</gene>
<feature type="transmembrane region" description="Helical" evidence="2">
    <location>
        <begin position="106"/>
        <end position="127"/>
    </location>
</feature>
<keyword evidence="2" id="KW-1133">Transmembrane helix</keyword>
<keyword evidence="2" id="KW-0472">Membrane</keyword>
<keyword evidence="4" id="KW-1185">Reference proteome</keyword>